<gene>
    <name evidence="1" type="ORF">BA724_16640</name>
</gene>
<dbReference type="Proteomes" id="UP000095658">
    <property type="component" value="Unassembled WGS sequence"/>
</dbReference>
<keyword evidence="2" id="KW-1185">Reference proteome</keyword>
<evidence type="ECO:0000313" key="2">
    <source>
        <dbReference type="Proteomes" id="UP000095658"/>
    </source>
</evidence>
<organism evidence="1 2">
    <name type="scientific">Domibacillus iocasae</name>
    <dbReference type="NCBI Taxonomy" id="1714016"/>
    <lineage>
        <taxon>Bacteria</taxon>
        <taxon>Bacillati</taxon>
        <taxon>Bacillota</taxon>
        <taxon>Bacilli</taxon>
        <taxon>Bacillales</taxon>
        <taxon>Bacillaceae</taxon>
        <taxon>Domibacillus</taxon>
    </lineage>
</organism>
<dbReference type="AlphaFoldDB" id="A0A1E7DSD1"/>
<dbReference type="OrthoDB" id="3288608at2"/>
<protein>
    <submittedName>
        <fullName evidence="1">Uncharacterized protein</fullName>
    </submittedName>
</protein>
<accession>A0A1E7DSD1</accession>
<comment type="caution">
    <text evidence="1">The sequence shown here is derived from an EMBL/GenBank/DDBJ whole genome shotgun (WGS) entry which is preliminary data.</text>
</comment>
<proteinExistence type="predicted"/>
<sequence length="169" mass="19727">MLGIKNYNPKMYTNPSNIIEDHRTKLEALIGKNVKEIWIVWAQDEDEWFNDCPVIICFEDGQLELCAYKTNEYAITFDKILVSQDLSWYGSDLKINWEKNKLEELNFAIGKRVIGIEIIERRETNASDYYLAGIGLHLNDGYFAICNGFDENLIIKKREEGPNFKHKII</sequence>
<dbReference type="EMBL" id="MAMP01000007">
    <property type="protein sequence ID" value="OES45993.1"/>
    <property type="molecule type" value="Genomic_DNA"/>
</dbReference>
<dbReference type="RefSeq" id="WP_069937370.1">
    <property type="nucleotide sequence ID" value="NZ_MAMP01000007.1"/>
</dbReference>
<evidence type="ECO:0000313" key="1">
    <source>
        <dbReference type="EMBL" id="OES45993.1"/>
    </source>
</evidence>
<name>A0A1E7DSD1_9BACI</name>
<reference evidence="1 2" key="1">
    <citation type="submission" date="2016-06" db="EMBL/GenBank/DDBJ databases">
        <title>Domibacillus iocasae genome sequencing.</title>
        <authorList>
            <person name="Verma A."/>
            <person name="Pal Y."/>
            <person name="Ojha A.K."/>
            <person name="Krishnamurthi S."/>
        </authorList>
    </citation>
    <scope>NUCLEOTIDE SEQUENCE [LARGE SCALE GENOMIC DNA]</scope>
    <source>
        <strain evidence="1 2">DSM 29979</strain>
    </source>
</reference>